<evidence type="ECO:0000256" key="6">
    <source>
        <dbReference type="ARBA" id="ARBA00022777"/>
    </source>
</evidence>
<keyword evidence="9" id="KW-0472">Membrane</keyword>
<evidence type="ECO:0000256" key="2">
    <source>
        <dbReference type="ARBA" id="ARBA00004370"/>
    </source>
</evidence>
<keyword evidence="15" id="KW-1185">Reference proteome</keyword>
<evidence type="ECO:0000256" key="4">
    <source>
        <dbReference type="ARBA" id="ARBA00022553"/>
    </source>
</evidence>
<dbReference type="PRINTS" id="PR00344">
    <property type="entry name" value="BCTRLSENSOR"/>
</dbReference>
<keyword evidence="9" id="KW-1133">Transmembrane helix</keyword>
<dbReference type="InterPro" id="IPR005467">
    <property type="entry name" value="His_kinase_dom"/>
</dbReference>
<dbReference type="Pfam" id="PF00512">
    <property type="entry name" value="HisKA"/>
    <property type="match status" value="1"/>
</dbReference>
<comment type="subcellular location">
    <subcellularLocation>
        <location evidence="2">Membrane</location>
    </subcellularLocation>
</comment>
<dbReference type="GO" id="GO:0005886">
    <property type="term" value="C:plasma membrane"/>
    <property type="evidence" value="ECO:0007669"/>
    <property type="project" value="TreeGrafter"/>
</dbReference>
<feature type="transmembrane region" description="Helical" evidence="9">
    <location>
        <begin position="7"/>
        <end position="26"/>
    </location>
</feature>
<dbReference type="CDD" id="cd00082">
    <property type="entry name" value="HisKA"/>
    <property type="match status" value="1"/>
</dbReference>
<evidence type="ECO:0000313" key="13">
    <source>
        <dbReference type="EMBL" id="PHH00854.1"/>
    </source>
</evidence>
<feature type="domain" description="Histidine kinase" evidence="10">
    <location>
        <begin position="125"/>
        <end position="337"/>
    </location>
</feature>
<dbReference type="EC" id="2.7.13.3" evidence="3"/>
<dbReference type="EMBL" id="PDLH01000007">
    <property type="protein sequence ID" value="PHH00854.1"/>
    <property type="molecule type" value="Genomic_DNA"/>
</dbReference>
<keyword evidence="8" id="KW-0175">Coiled coil</keyword>
<dbReference type="InterPro" id="IPR003661">
    <property type="entry name" value="HisK_dim/P_dom"/>
</dbReference>
<evidence type="ECO:0000313" key="11">
    <source>
        <dbReference type="EMBL" id="AKC61939.1"/>
    </source>
</evidence>
<comment type="catalytic activity">
    <reaction evidence="1">
        <text>ATP + protein L-histidine = ADP + protein N-phospho-L-histidine.</text>
        <dbReference type="EC" id="2.7.13.3"/>
    </reaction>
</comment>
<dbReference type="GO" id="GO:0000155">
    <property type="term" value="F:phosphorelay sensor kinase activity"/>
    <property type="evidence" value="ECO:0007669"/>
    <property type="project" value="InterPro"/>
</dbReference>
<dbReference type="CDD" id="cd00075">
    <property type="entry name" value="HATPase"/>
    <property type="match status" value="1"/>
</dbReference>
<dbReference type="PANTHER" id="PTHR45453:SF1">
    <property type="entry name" value="PHOSPHATE REGULON SENSOR PROTEIN PHOR"/>
    <property type="match status" value="1"/>
</dbReference>
<reference evidence="11 14" key="2">
    <citation type="journal article" date="2015" name="PLoS ONE">
        <title>A universal mariner transposon system for forward genetic studies in the genus clostridium.</title>
        <authorList>
            <person name="Zhang Y."/>
            <person name="Grosse-Honebrink A."/>
            <person name="Minton N.P."/>
        </authorList>
    </citation>
    <scope>NUCLEOTIDE SEQUENCE [LARGE SCALE GENOMIC DNA]</scope>
    <source>
        <strain evidence="11 14">NCIMB 10696</strain>
    </source>
</reference>
<dbReference type="GeneID" id="92937947"/>
<accession>A0A7U4JMM3</accession>
<dbReference type="InterPro" id="IPR036890">
    <property type="entry name" value="HATPase_C_sf"/>
</dbReference>
<organism evidence="11 14">
    <name type="scientific">Clostridium sporogenes</name>
    <dbReference type="NCBI Taxonomy" id="1509"/>
    <lineage>
        <taxon>Bacteria</taxon>
        <taxon>Bacillati</taxon>
        <taxon>Bacillota</taxon>
        <taxon>Clostridia</taxon>
        <taxon>Eubacteriales</taxon>
        <taxon>Clostridiaceae</taxon>
        <taxon>Clostridium</taxon>
    </lineage>
</organism>
<dbReference type="InterPro" id="IPR003594">
    <property type="entry name" value="HATPase_dom"/>
</dbReference>
<sequence length="337" mass="39429">MKFNFKIALYFFVIVFCCIFFDLYTWFKYKNINFMILIIIFSILMIVLSVIFIYVLKKYMEHILVQLSEVIESITDMNENEVFSVLNDDMLSKLQSQVIKLTNILKAQNRRIKHERDEIKSLISDISHQLKTPLSNLKLYYEILQDTSIPKEEYNEFNFNMKSQIEKLSFLLESMIKMSRLESGIIKLTPNKVSIRDVCLIAIKQVYKKAKDKNIEIKFNIGEDIVLNVDKNWTTEAMFNIIDNAVKYTNNNGTIVVDSTKHEMFVRIDIKDNGIGIDEKEINSIFKRFYRGKGSENEEGVGIGLYLSRQIIEKQNGYIKVKSKLQDGTIFSIFIPC</sequence>
<dbReference type="Proteomes" id="UP000033052">
    <property type="component" value="Chromosome"/>
</dbReference>
<protein>
    <recommendedName>
        <fullName evidence="3">histidine kinase</fullName>
        <ecNumber evidence="3">2.7.13.3</ecNumber>
    </recommendedName>
</protein>
<evidence type="ECO:0000313" key="15">
    <source>
        <dbReference type="Proteomes" id="UP000223854"/>
    </source>
</evidence>
<dbReference type="InterPro" id="IPR036097">
    <property type="entry name" value="HisK_dim/P_sf"/>
</dbReference>
<dbReference type="SMART" id="SM00387">
    <property type="entry name" value="HATPase_c"/>
    <property type="match status" value="1"/>
</dbReference>
<dbReference type="InterPro" id="IPR050351">
    <property type="entry name" value="BphY/WalK/GraS-like"/>
</dbReference>
<evidence type="ECO:0000313" key="16">
    <source>
        <dbReference type="Proteomes" id="UP000486601"/>
    </source>
</evidence>
<keyword evidence="5 11" id="KW-0808">Transferase</keyword>
<dbReference type="Proteomes" id="UP000486601">
    <property type="component" value="Unassembled WGS sequence"/>
</dbReference>
<dbReference type="KEGG" id="cld:CLSPO_c12190"/>
<keyword evidence="7" id="KW-0902">Two-component regulatory system</keyword>
<evidence type="ECO:0000256" key="3">
    <source>
        <dbReference type="ARBA" id="ARBA00012438"/>
    </source>
</evidence>
<evidence type="ECO:0000256" key="9">
    <source>
        <dbReference type="SAM" id="Phobius"/>
    </source>
</evidence>
<dbReference type="RefSeq" id="WP_003490362.1">
    <property type="nucleotide sequence ID" value="NZ_CBCRVC010000013.1"/>
</dbReference>
<evidence type="ECO:0000256" key="7">
    <source>
        <dbReference type="ARBA" id="ARBA00023012"/>
    </source>
</evidence>
<gene>
    <name evidence="11" type="primary">phoR4</name>
    <name evidence="11" type="ORF">CLSPO_c12190</name>
    <name evidence="13" type="ORF">CRX47_13735</name>
    <name evidence="12" type="ORF">FDF70_14075</name>
</gene>
<dbReference type="GO" id="GO:0004721">
    <property type="term" value="F:phosphoprotein phosphatase activity"/>
    <property type="evidence" value="ECO:0007669"/>
    <property type="project" value="TreeGrafter"/>
</dbReference>
<evidence type="ECO:0000313" key="12">
    <source>
        <dbReference type="EMBL" id="NFR62579.1"/>
    </source>
</evidence>
<dbReference type="PANTHER" id="PTHR45453">
    <property type="entry name" value="PHOSPHATE REGULON SENSOR PROTEIN PHOR"/>
    <property type="match status" value="1"/>
</dbReference>
<evidence type="ECO:0000256" key="1">
    <source>
        <dbReference type="ARBA" id="ARBA00000085"/>
    </source>
</evidence>
<keyword evidence="4" id="KW-0597">Phosphoprotein</keyword>
<reference evidence="11" key="1">
    <citation type="submission" date="2014-08" db="EMBL/GenBank/DDBJ databases">
        <authorList>
            <person name="Kubiak A."/>
            <person name="Poehlein A."/>
            <person name="Daniel R."/>
            <person name="Minton N.P."/>
        </authorList>
    </citation>
    <scope>NUCLEOTIDE SEQUENCE</scope>
    <source>
        <strain evidence="11">NCIMB 10696</strain>
    </source>
</reference>
<dbReference type="PROSITE" id="PS50109">
    <property type="entry name" value="HIS_KIN"/>
    <property type="match status" value="1"/>
</dbReference>
<feature type="transmembrane region" description="Helical" evidence="9">
    <location>
        <begin position="32"/>
        <end position="56"/>
    </location>
</feature>
<feature type="coiled-coil region" evidence="8">
    <location>
        <begin position="91"/>
        <end position="125"/>
    </location>
</feature>
<dbReference type="InterPro" id="IPR004358">
    <property type="entry name" value="Sig_transdc_His_kin-like_C"/>
</dbReference>
<dbReference type="SUPFAM" id="SSF47384">
    <property type="entry name" value="Homodimeric domain of signal transducing histidine kinase"/>
    <property type="match status" value="1"/>
</dbReference>
<reference evidence="13 15" key="3">
    <citation type="submission" date="2017-09" db="EMBL/GenBank/DDBJ databases">
        <title>FDA dAtabase for Regulatory Grade micrObial Sequences (FDA-ARGOS): Supporting development and validation of Infectious Disease Dx tests.</title>
        <authorList>
            <person name="Kerrigan L."/>
            <person name="Long C."/>
            <person name="Tallon L.J."/>
            <person name="Sadzewicz L."/>
            <person name="Ott S."/>
            <person name="Zhao X."/>
            <person name="Nagaraj S."/>
            <person name="Vavikolanu K."/>
            <person name="Aluvathingal J."/>
            <person name="Nadendla S."/>
            <person name="Sichtig H."/>
        </authorList>
    </citation>
    <scope>NUCLEOTIDE SEQUENCE [LARGE SCALE GENOMIC DNA]</scope>
    <source>
        <strain evidence="13 15">FDAARGOS_423</strain>
    </source>
</reference>
<dbReference type="FunFam" id="3.30.565.10:FF:000006">
    <property type="entry name" value="Sensor histidine kinase WalK"/>
    <property type="match status" value="1"/>
</dbReference>
<dbReference type="Gene3D" id="3.30.565.10">
    <property type="entry name" value="Histidine kinase-like ATPase, C-terminal domain"/>
    <property type="match status" value="1"/>
</dbReference>
<evidence type="ECO:0000256" key="5">
    <source>
        <dbReference type="ARBA" id="ARBA00022679"/>
    </source>
</evidence>
<dbReference type="Pfam" id="PF02518">
    <property type="entry name" value="HATPase_c"/>
    <property type="match status" value="1"/>
</dbReference>
<evidence type="ECO:0000259" key="10">
    <source>
        <dbReference type="PROSITE" id="PS50109"/>
    </source>
</evidence>
<evidence type="ECO:0000256" key="8">
    <source>
        <dbReference type="SAM" id="Coils"/>
    </source>
</evidence>
<dbReference type="SMART" id="SM00388">
    <property type="entry name" value="HisKA"/>
    <property type="match status" value="1"/>
</dbReference>
<keyword evidence="9" id="KW-0812">Transmembrane</keyword>
<reference evidence="12 16" key="4">
    <citation type="submission" date="2019-04" db="EMBL/GenBank/DDBJ databases">
        <title>Genome sequencing of Clostridium botulinum Groups I-IV and Clostridium butyricum.</title>
        <authorList>
            <person name="Brunt J."/>
            <person name="Van Vliet A.H.M."/>
            <person name="Stringer S.C."/>
            <person name="Carter A.T."/>
            <person name="Peck M.W."/>
        </authorList>
    </citation>
    <scope>NUCLEOTIDE SEQUENCE [LARGE SCALE GENOMIC DNA]</scope>
    <source>
        <strain evidence="12 16">IFR 18/108</strain>
    </source>
</reference>
<dbReference type="EMBL" id="SXCS01000008">
    <property type="protein sequence ID" value="NFR62579.1"/>
    <property type="molecule type" value="Genomic_DNA"/>
</dbReference>
<name>A0A7U4JMM3_CLOSG</name>
<keyword evidence="6 12" id="KW-0418">Kinase</keyword>
<dbReference type="GO" id="GO:0016036">
    <property type="term" value="P:cellular response to phosphate starvation"/>
    <property type="evidence" value="ECO:0007669"/>
    <property type="project" value="TreeGrafter"/>
</dbReference>
<proteinExistence type="predicted"/>
<dbReference type="Proteomes" id="UP000223854">
    <property type="component" value="Unassembled WGS sequence"/>
</dbReference>
<evidence type="ECO:0000313" key="14">
    <source>
        <dbReference type="Proteomes" id="UP000033052"/>
    </source>
</evidence>
<dbReference type="Gene3D" id="1.10.287.130">
    <property type="match status" value="1"/>
</dbReference>
<dbReference type="EMBL" id="CP009225">
    <property type="protein sequence ID" value="AKC61939.1"/>
    <property type="molecule type" value="Genomic_DNA"/>
</dbReference>
<dbReference type="SUPFAM" id="SSF55874">
    <property type="entry name" value="ATPase domain of HSP90 chaperone/DNA topoisomerase II/histidine kinase"/>
    <property type="match status" value="1"/>
</dbReference>
<dbReference type="AlphaFoldDB" id="A0A7U4JMM3"/>